<dbReference type="InterPro" id="IPR043872">
    <property type="entry name" value="DUF5832"/>
</dbReference>
<dbReference type="EMBL" id="MN740678">
    <property type="protein sequence ID" value="QHS80395.1"/>
    <property type="molecule type" value="Genomic_DNA"/>
</dbReference>
<sequence>MSKYEYQKDSNGMINPKYIDLLDEDKPVSGQRFACISFISPENILKQKNQFLFEEFLKYFDFTKSMNKFTQFMNFLSYKYNVDFDKMNADFQDFMTSEKDNLVNTCVQDEYKNFLDANEEKLLKDFNDTCNFQTSTRGLKVRGCYPTQEEAELRCRMLREVDPNHNVYVGPVGMWMPWEPEAYKTGRVEYLEDELNQLMHNKNENERVAKQEFEKRIKETRRKAIEENIKKAKETGNKLTQNITDDGQLVGVKNASTVETSLGESNESVTSADIRKELFEGENVLTREDKDKPRRFVNQDEEADKDKKLSDTDDGETKE</sequence>
<protein>
    <submittedName>
        <fullName evidence="3">Uncharacterized protein</fullName>
    </submittedName>
</protein>
<proteinExistence type="predicted"/>
<dbReference type="Pfam" id="PF19150">
    <property type="entry name" value="DUF5832"/>
    <property type="match status" value="1"/>
</dbReference>
<accession>A0A6C0AM77</accession>
<dbReference type="AlphaFoldDB" id="A0A6C0AM77"/>
<organism evidence="3">
    <name type="scientific">viral metagenome</name>
    <dbReference type="NCBI Taxonomy" id="1070528"/>
    <lineage>
        <taxon>unclassified sequences</taxon>
        <taxon>metagenomes</taxon>
        <taxon>organismal metagenomes</taxon>
    </lineage>
</organism>
<evidence type="ECO:0000256" key="2">
    <source>
        <dbReference type="SAM" id="MobiDB-lite"/>
    </source>
</evidence>
<keyword evidence="1" id="KW-0175">Coiled coil</keyword>
<name>A0A6C0AM77_9ZZZZ</name>
<feature type="region of interest" description="Disordered" evidence="2">
    <location>
        <begin position="282"/>
        <end position="319"/>
    </location>
</feature>
<evidence type="ECO:0000313" key="3">
    <source>
        <dbReference type="EMBL" id="QHS80395.1"/>
    </source>
</evidence>
<feature type="coiled-coil region" evidence="1">
    <location>
        <begin position="188"/>
        <end position="242"/>
    </location>
</feature>
<reference evidence="3" key="1">
    <citation type="journal article" date="2020" name="Nature">
        <title>Giant virus diversity and host interactions through global metagenomics.</title>
        <authorList>
            <person name="Schulz F."/>
            <person name="Roux S."/>
            <person name="Paez-Espino D."/>
            <person name="Jungbluth S."/>
            <person name="Walsh D.A."/>
            <person name="Denef V.J."/>
            <person name="McMahon K.D."/>
            <person name="Konstantinidis K.T."/>
            <person name="Eloe-Fadrosh E.A."/>
            <person name="Kyrpides N.C."/>
            <person name="Woyke T."/>
        </authorList>
    </citation>
    <scope>NUCLEOTIDE SEQUENCE</scope>
    <source>
        <strain evidence="3">GVMAG-S-1039698-54</strain>
    </source>
</reference>
<evidence type="ECO:0000256" key="1">
    <source>
        <dbReference type="SAM" id="Coils"/>
    </source>
</evidence>